<dbReference type="AlphaFoldDB" id="B9XIT3"/>
<comment type="caution">
    <text evidence="1">The sequence shown here is derived from an EMBL/GenBank/DDBJ whole genome shotgun (WGS) entry which is preliminary data.</text>
</comment>
<dbReference type="InterPro" id="IPR036520">
    <property type="entry name" value="UPF0759_sf"/>
</dbReference>
<dbReference type="SUPFAM" id="SSF117396">
    <property type="entry name" value="TM1631-like"/>
    <property type="match status" value="1"/>
</dbReference>
<dbReference type="EMBL" id="ABOX02000019">
    <property type="protein sequence ID" value="EEF60160.1"/>
    <property type="molecule type" value="Genomic_DNA"/>
</dbReference>
<dbReference type="OrthoDB" id="9780310at2"/>
<evidence type="ECO:0008006" key="3">
    <source>
        <dbReference type="Google" id="ProtNLM"/>
    </source>
</evidence>
<accession>B9XIT3</accession>
<organism evidence="1 2">
    <name type="scientific">Pedosphaera parvula (strain Ellin514)</name>
    <dbReference type="NCBI Taxonomy" id="320771"/>
    <lineage>
        <taxon>Bacteria</taxon>
        <taxon>Pseudomonadati</taxon>
        <taxon>Verrucomicrobiota</taxon>
        <taxon>Pedosphaerae</taxon>
        <taxon>Pedosphaerales</taxon>
        <taxon>Pedosphaeraceae</taxon>
        <taxon>Pedosphaera</taxon>
    </lineage>
</organism>
<reference evidence="1 2" key="1">
    <citation type="journal article" date="2011" name="J. Bacteriol.">
        <title>Genome sequence of 'Pedosphaera parvula' Ellin514, an aerobic Verrucomicrobial isolate from pasture soil.</title>
        <authorList>
            <person name="Kant R."/>
            <person name="van Passel M.W."/>
            <person name="Sangwan P."/>
            <person name="Palva A."/>
            <person name="Lucas S."/>
            <person name="Copeland A."/>
            <person name="Lapidus A."/>
            <person name="Glavina Del Rio T."/>
            <person name="Dalin E."/>
            <person name="Tice H."/>
            <person name="Bruce D."/>
            <person name="Goodwin L."/>
            <person name="Pitluck S."/>
            <person name="Chertkov O."/>
            <person name="Larimer F.W."/>
            <person name="Land M.L."/>
            <person name="Hauser L."/>
            <person name="Brettin T.S."/>
            <person name="Detter J.C."/>
            <person name="Han S."/>
            <person name="de Vos W.M."/>
            <person name="Janssen P.H."/>
            <person name="Smidt H."/>
        </authorList>
    </citation>
    <scope>NUCLEOTIDE SEQUENCE [LARGE SCALE GENOMIC DNA]</scope>
    <source>
        <strain evidence="1 2">Ellin514</strain>
    </source>
</reference>
<dbReference type="Proteomes" id="UP000003688">
    <property type="component" value="Unassembled WGS sequence"/>
</dbReference>
<dbReference type="RefSeq" id="WP_007415726.1">
    <property type="nucleotide sequence ID" value="NZ_ABOX02000019.1"/>
</dbReference>
<dbReference type="Pfam" id="PF01904">
    <property type="entry name" value="DUF72"/>
    <property type="match status" value="1"/>
</dbReference>
<name>B9XIT3_PEDPL</name>
<evidence type="ECO:0000313" key="2">
    <source>
        <dbReference type="Proteomes" id="UP000003688"/>
    </source>
</evidence>
<dbReference type="InterPro" id="IPR002763">
    <property type="entry name" value="DUF72"/>
</dbReference>
<sequence>MNANILVGTASWSDPGFIADWYPHSVSAADRLRWYAEHFNLVEVNSTFYHIPAARVVERWCEQTPEGFVFDVKLHRLLSRHSTKPEFLPARLRPSGAAKDKKVPLTPALEKAVLKSFLSGIRPLEDAGKVGALLLQLSPSFSPKKNNLTELDTIYEALEGRTLAVELRNRDWVTGKQLEDTEKYFAEREITFVNVDGPKDTHFMVMPGIDLVTNPKLSYLRAHGRNAKGFVRGRDVATRFNHDYKKPELKQIAERSIRLADQARQVHVVCNNNFSNYAPKAAAALQKMFQERGVEVGDADKAFAF</sequence>
<dbReference type="Gene3D" id="3.20.20.410">
    <property type="entry name" value="Protein of unknown function UPF0759"/>
    <property type="match status" value="1"/>
</dbReference>
<proteinExistence type="predicted"/>
<gene>
    <name evidence="1" type="ORF">Cflav_PD3219</name>
</gene>
<protein>
    <recommendedName>
        <fullName evidence="3">DUF72 domain-containing protein</fullName>
    </recommendedName>
</protein>
<keyword evidence="2" id="KW-1185">Reference proteome</keyword>
<dbReference type="PANTHER" id="PTHR30348:SF13">
    <property type="entry name" value="UPF0759 PROTEIN YUNF"/>
    <property type="match status" value="1"/>
</dbReference>
<dbReference type="PANTHER" id="PTHR30348">
    <property type="entry name" value="UNCHARACTERIZED PROTEIN YECE"/>
    <property type="match status" value="1"/>
</dbReference>
<evidence type="ECO:0000313" key="1">
    <source>
        <dbReference type="EMBL" id="EEF60160.1"/>
    </source>
</evidence>